<comment type="subcellular location">
    <subcellularLocation>
        <location evidence="9">Cytoplasmic vesicle</location>
        <location evidence="9">COPI-coated vesicle</location>
    </subcellularLocation>
    <subcellularLocation>
        <location evidence="3">Endoplasmic reticulum-Golgi intermediate compartment</location>
    </subcellularLocation>
    <subcellularLocation>
        <location evidence="1">Endosome</location>
    </subcellularLocation>
    <subcellularLocation>
        <location evidence="2">Lysosome</location>
    </subcellularLocation>
</comment>
<feature type="region of interest" description="Disordered" evidence="14">
    <location>
        <begin position="108"/>
        <end position="135"/>
    </location>
</feature>
<evidence type="ECO:0000256" key="11">
    <source>
        <dbReference type="ARBA" id="ARBA00093634"/>
    </source>
</evidence>
<dbReference type="KEGG" id="xla:733352"/>
<evidence type="ECO:0000256" key="14">
    <source>
        <dbReference type="SAM" id="MobiDB-lite"/>
    </source>
</evidence>
<dbReference type="Pfam" id="PF21730">
    <property type="entry name" value="Vma22_CCDC115"/>
    <property type="match status" value="1"/>
</dbReference>
<organism evidence="15 16">
    <name type="scientific">Xenopus laevis</name>
    <name type="common">African clawed frog</name>
    <dbReference type="NCBI Taxonomy" id="8355"/>
    <lineage>
        <taxon>Eukaryota</taxon>
        <taxon>Metazoa</taxon>
        <taxon>Chordata</taxon>
        <taxon>Craniata</taxon>
        <taxon>Vertebrata</taxon>
        <taxon>Euteleostomi</taxon>
        <taxon>Amphibia</taxon>
        <taxon>Batrachia</taxon>
        <taxon>Anura</taxon>
        <taxon>Pipoidea</taxon>
        <taxon>Pipidae</taxon>
        <taxon>Xenopodinae</taxon>
        <taxon>Xenopus</taxon>
        <taxon>Xenopus</taxon>
    </lineage>
</organism>
<evidence type="ECO:0000256" key="8">
    <source>
        <dbReference type="ARBA" id="ARBA00023329"/>
    </source>
</evidence>
<dbReference type="FunFam" id="1.10.287.3240:FF:000005">
    <property type="entry name" value="coiled-coil domain-containing protein 115"/>
    <property type="match status" value="1"/>
</dbReference>
<keyword evidence="4" id="KW-0967">Endosome</keyword>
<gene>
    <name evidence="16" type="primary">XB5795058.S</name>
</gene>
<evidence type="ECO:0000256" key="3">
    <source>
        <dbReference type="ARBA" id="ARBA00004399"/>
    </source>
</evidence>
<dbReference type="GO" id="GO:0070072">
    <property type="term" value="P:vacuolar proton-transporting V-type ATPase complex assembly"/>
    <property type="evidence" value="ECO:0007669"/>
    <property type="project" value="InterPro"/>
</dbReference>
<dbReference type="CTD" id="733352"/>
<evidence type="ECO:0000256" key="13">
    <source>
        <dbReference type="SAM" id="Coils"/>
    </source>
</evidence>
<evidence type="ECO:0000256" key="7">
    <source>
        <dbReference type="ARBA" id="ARBA00023228"/>
    </source>
</evidence>
<evidence type="ECO:0000256" key="1">
    <source>
        <dbReference type="ARBA" id="ARBA00004177"/>
    </source>
</evidence>
<keyword evidence="6 13" id="KW-0175">Coiled coil</keyword>
<dbReference type="Proteomes" id="UP000186698">
    <property type="component" value="Chromosome 8S"/>
</dbReference>
<dbReference type="InterPro" id="IPR040357">
    <property type="entry name" value="Vma22/CCDC115"/>
</dbReference>
<dbReference type="Gene3D" id="1.10.287.3240">
    <property type="match status" value="1"/>
</dbReference>
<evidence type="ECO:0000313" key="16">
    <source>
        <dbReference type="RefSeq" id="XP_018089154.2"/>
    </source>
</evidence>
<dbReference type="GO" id="GO:0005764">
    <property type="term" value="C:lysosome"/>
    <property type="evidence" value="ECO:0007669"/>
    <property type="project" value="UniProtKB-SubCell"/>
</dbReference>
<name>A0A1L8EZQ4_XENLA</name>
<keyword evidence="15" id="KW-1185">Reference proteome</keyword>
<keyword evidence="5" id="KW-0256">Endoplasmic reticulum</keyword>
<proteinExistence type="predicted"/>
<dbReference type="GeneID" id="733352"/>
<dbReference type="GO" id="GO:0051082">
    <property type="term" value="F:unfolded protein binding"/>
    <property type="evidence" value="ECO:0000318"/>
    <property type="project" value="GO_Central"/>
</dbReference>
<sequence length="198" mass="22232">MGPAELCERLDELLLRLMDELESLQGKREALNQHIEKGWLCLSQARYSMGNKSVSSLNYSPHMSPLTLLHCRSAQEGHTCFHVKRQEVGPQEVEPQEVEVIGALDQKGLRRRKGPVETPKPQSTESAAQKGHTDSLTQDPLRWFGVLVPQSLRQAQSTFREGILLAAEVASLQNSVDTTQREWRLLLAQKQELLAQTG</sequence>
<dbReference type="GO" id="GO:0030137">
    <property type="term" value="C:COPI-coated vesicle"/>
    <property type="evidence" value="ECO:0007669"/>
    <property type="project" value="UniProtKB-SubCell"/>
</dbReference>
<dbReference type="AlphaFoldDB" id="A0A1L8EZQ4"/>
<keyword evidence="8" id="KW-0968">Cytoplasmic vesicle</keyword>
<dbReference type="PaxDb" id="8355-A0A1L8EZQ4"/>
<dbReference type="GO" id="GO:0005768">
    <property type="term" value="C:endosome"/>
    <property type="evidence" value="ECO:0007669"/>
    <property type="project" value="UniProtKB-SubCell"/>
</dbReference>
<evidence type="ECO:0000256" key="5">
    <source>
        <dbReference type="ARBA" id="ARBA00022824"/>
    </source>
</evidence>
<feature type="coiled-coil region" evidence="13">
    <location>
        <begin position="7"/>
        <end position="34"/>
    </location>
</feature>
<dbReference type="PANTHER" id="PTHR31996:SF2">
    <property type="entry name" value="COILED-COIL DOMAIN-CONTAINING PROTEIN 115"/>
    <property type="match status" value="1"/>
</dbReference>
<dbReference type="OrthoDB" id="408631at2759"/>
<keyword evidence="7" id="KW-0458">Lysosome</keyword>
<accession>A0A1L8EZQ4</accession>
<dbReference type="RefSeq" id="XP_018089154.2">
    <property type="nucleotide sequence ID" value="XM_018233665.2"/>
</dbReference>
<reference evidence="16" key="1">
    <citation type="submission" date="2025-08" db="UniProtKB">
        <authorList>
            <consortium name="RefSeq"/>
        </authorList>
    </citation>
    <scope>IDENTIFICATION</scope>
    <source>
        <strain evidence="16">J_2021</strain>
        <tissue evidence="16">Erythrocytes</tissue>
    </source>
</reference>
<evidence type="ECO:0000313" key="15">
    <source>
        <dbReference type="Proteomes" id="UP000186698"/>
    </source>
</evidence>
<dbReference type="GO" id="GO:0005793">
    <property type="term" value="C:endoplasmic reticulum-Golgi intermediate compartment"/>
    <property type="evidence" value="ECO:0007669"/>
    <property type="project" value="UniProtKB-SubCell"/>
</dbReference>
<evidence type="ECO:0000256" key="9">
    <source>
        <dbReference type="ARBA" id="ARBA00046287"/>
    </source>
</evidence>
<dbReference type="PANTHER" id="PTHR31996">
    <property type="entry name" value="COILED-COIL DOMAIN-CONTAINING PROTEIN 115"/>
    <property type="match status" value="1"/>
</dbReference>
<evidence type="ECO:0000256" key="10">
    <source>
        <dbReference type="ARBA" id="ARBA00064380"/>
    </source>
</evidence>
<dbReference type="STRING" id="8355.A0A1L8EZQ4"/>
<evidence type="ECO:0000256" key="2">
    <source>
        <dbReference type="ARBA" id="ARBA00004371"/>
    </source>
</evidence>
<evidence type="ECO:0000256" key="4">
    <source>
        <dbReference type="ARBA" id="ARBA00022753"/>
    </source>
</evidence>
<comment type="subunit">
    <text evidence="10">Accessory component of the multisubunit proton-transporting vacuolar (V)-ATPase protein pump.</text>
</comment>
<dbReference type="OMA" id="YFMDQLE"/>
<evidence type="ECO:0000256" key="6">
    <source>
        <dbReference type="ARBA" id="ARBA00023054"/>
    </source>
</evidence>
<protein>
    <recommendedName>
        <fullName evidence="11">Vacuolar ATPase assembly protein VMA22</fullName>
    </recommendedName>
    <alternativeName>
        <fullName evidence="12">Coiled-coil domain-containing protein 115</fullName>
    </alternativeName>
</protein>
<evidence type="ECO:0000256" key="12">
    <source>
        <dbReference type="ARBA" id="ARBA00093646"/>
    </source>
</evidence>